<dbReference type="Pfam" id="PF25597">
    <property type="entry name" value="SH3_retrovirus"/>
    <property type="match status" value="1"/>
</dbReference>
<evidence type="ECO:0000259" key="4">
    <source>
        <dbReference type="Pfam" id="PF25597"/>
    </source>
</evidence>
<evidence type="ECO:0000256" key="1">
    <source>
        <dbReference type="SAM" id="Coils"/>
    </source>
</evidence>
<evidence type="ECO:0000313" key="5">
    <source>
        <dbReference type="EnsemblPlants" id="cds.evm.model.03.869"/>
    </source>
</evidence>
<keyword evidence="1" id="KW-0175">Coiled coil</keyword>
<evidence type="ECO:0000259" key="3">
    <source>
        <dbReference type="Pfam" id="PF22936"/>
    </source>
</evidence>
<dbReference type="Gene3D" id="3.60.10.10">
    <property type="entry name" value="Endonuclease/exonuclease/phosphatase"/>
    <property type="match status" value="1"/>
</dbReference>
<evidence type="ECO:0000313" key="6">
    <source>
        <dbReference type="Proteomes" id="UP000596661"/>
    </source>
</evidence>
<feature type="coiled-coil region" evidence="1">
    <location>
        <begin position="102"/>
        <end position="136"/>
    </location>
</feature>
<proteinExistence type="predicted"/>
<dbReference type="AlphaFoldDB" id="A0A803PAR7"/>
<name>A0A803PAR7_CANSA</name>
<organism evidence="5 6">
    <name type="scientific">Cannabis sativa</name>
    <name type="common">Hemp</name>
    <name type="synonym">Marijuana</name>
    <dbReference type="NCBI Taxonomy" id="3483"/>
    <lineage>
        <taxon>Eukaryota</taxon>
        <taxon>Viridiplantae</taxon>
        <taxon>Streptophyta</taxon>
        <taxon>Embryophyta</taxon>
        <taxon>Tracheophyta</taxon>
        <taxon>Spermatophyta</taxon>
        <taxon>Magnoliopsida</taxon>
        <taxon>eudicotyledons</taxon>
        <taxon>Gunneridae</taxon>
        <taxon>Pentapetalae</taxon>
        <taxon>rosids</taxon>
        <taxon>fabids</taxon>
        <taxon>Rosales</taxon>
        <taxon>Cannabaceae</taxon>
        <taxon>Cannabis</taxon>
    </lineage>
</organism>
<sequence>MHCYVQSQQQEGKFFVSLIYAFNNEKKREELWADLEELAKKISETWILMGDFNEIMNGDERIGRRAQCNPSQRLQDCMENCNMADLKYSGSFYTWNNKQKPEERIFSKIDRAMEALAELQAKLNKEPQNVELMNQEQELRSKFAEVSKAFSSFMAQKAKVSWAKYGDENSHIFHASLKLRRIQNRIFSIEDEHGNWCDNPETVQHAFLDYYQKLLGTTIPARMKVVQAIVDLGPKVTSSHKDILLADYTRKEVEEAIFAIDRDKAPGPDGLYGRKNCKPSCMIKIDLRKAYDTIEWGFIEEMMKALGFPSLKLLSSTSGLMPNDQKTAIYCSGMADFEVNRVLEASNFKRSSLPFRYLGVPICSRKISRAECQCLLEKMTSRIREDETNEHLFFKCDYSTRCLQQIKRFLQWNTTTDDITKLLQAYHQTKRFNAARKSMVNTVIASLVYHIWKARNEALWNQQLWLTSTALQKILGMRYLREVFDEEKALGLWNKHSSIYMKKSLANKLFLKKRLYTLNMDETRELRNHRDDFNKIIVDLNNLGVKIDDEDQAIILLSSLPKIYEHFVDTIFNVKYTLTMTKVKGAFKSKEIQKKGNYSAIFLEEHNGTMLLSNNKACAIQEIGTVMIKNHDGKLQTLQQVRFVPEHKRNIMSIGMFNKSSYSVKIERGVMIMGQGSQDLIKGQLNNGLYFLDGKIVIGSAALAVHNPVTSQSRLWHLRLGHWRKLLENQIVNKLKVLRTYNGLEYCSGEFKVFCAQEGYPEGVKGYKLWSLEPGHKKCLISRDVVFKEEEMTMKTKLEDTIEDDSGQVEEMDSPESTSYQEEVNGKDGTTWLQAIDEEKTSLMKNKTWIMVKKLEGCKLVGCK</sequence>
<dbReference type="EMBL" id="UZAU01000269">
    <property type="status" value="NOT_ANNOTATED_CDS"/>
    <property type="molecule type" value="Genomic_DNA"/>
</dbReference>
<feature type="domain" description="Retroviral polymerase SH3-like" evidence="4">
    <location>
        <begin position="759"/>
        <end position="794"/>
    </location>
</feature>
<dbReference type="InterPro" id="IPR057670">
    <property type="entry name" value="SH3_retrovirus"/>
</dbReference>
<dbReference type="InterPro" id="IPR054722">
    <property type="entry name" value="PolX-like_BBD"/>
</dbReference>
<feature type="domain" description="Retrovirus-related Pol polyprotein from transposon TNT 1-94-like beta-barrel" evidence="3">
    <location>
        <begin position="606"/>
        <end position="661"/>
    </location>
</feature>
<dbReference type="PANTHER" id="PTHR33116">
    <property type="entry name" value="REVERSE TRANSCRIPTASE ZINC-BINDING DOMAIN-CONTAINING PROTEIN-RELATED-RELATED"/>
    <property type="match status" value="1"/>
</dbReference>
<evidence type="ECO:0008006" key="7">
    <source>
        <dbReference type="Google" id="ProtNLM"/>
    </source>
</evidence>
<dbReference type="Pfam" id="PF14223">
    <property type="entry name" value="Retrotran_gag_2"/>
    <property type="match status" value="1"/>
</dbReference>
<dbReference type="InterPro" id="IPR036691">
    <property type="entry name" value="Endo/exonu/phosph_ase_sf"/>
</dbReference>
<dbReference type="PANTHER" id="PTHR33116:SF84">
    <property type="entry name" value="RNA-DIRECTED DNA POLYMERASE"/>
    <property type="match status" value="1"/>
</dbReference>
<dbReference type="Gramene" id="evm.model.03.869">
    <property type="protein sequence ID" value="cds.evm.model.03.869"/>
    <property type="gene ID" value="evm.TU.03.869"/>
</dbReference>
<evidence type="ECO:0000256" key="2">
    <source>
        <dbReference type="SAM" id="MobiDB-lite"/>
    </source>
</evidence>
<dbReference type="Pfam" id="PF22936">
    <property type="entry name" value="Pol_BBD"/>
    <property type="match status" value="1"/>
</dbReference>
<keyword evidence="6" id="KW-1185">Reference proteome</keyword>
<dbReference type="SUPFAM" id="SSF56219">
    <property type="entry name" value="DNase I-like"/>
    <property type="match status" value="1"/>
</dbReference>
<dbReference type="Proteomes" id="UP000596661">
    <property type="component" value="Chromosome 3"/>
</dbReference>
<accession>A0A803PAR7</accession>
<reference evidence="5" key="1">
    <citation type="submission" date="2018-11" db="EMBL/GenBank/DDBJ databases">
        <authorList>
            <person name="Grassa J C."/>
        </authorList>
    </citation>
    <scope>NUCLEOTIDE SEQUENCE [LARGE SCALE GENOMIC DNA]</scope>
</reference>
<feature type="compositionally biased region" description="Acidic residues" evidence="2">
    <location>
        <begin position="804"/>
        <end position="814"/>
    </location>
</feature>
<dbReference type="EnsemblPlants" id="evm.model.03.869">
    <property type="protein sequence ID" value="cds.evm.model.03.869"/>
    <property type="gene ID" value="evm.TU.03.869"/>
</dbReference>
<feature type="region of interest" description="Disordered" evidence="2">
    <location>
        <begin position="804"/>
        <end position="825"/>
    </location>
</feature>
<reference evidence="5" key="2">
    <citation type="submission" date="2021-03" db="UniProtKB">
        <authorList>
            <consortium name="EnsemblPlants"/>
        </authorList>
    </citation>
    <scope>IDENTIFICATION</scope>
</reference>
<protein>
    <recommendedName>
        <fullName evidence="7">Reverse transcriptase domain-containing protein</fullName>
    </recommendedName>
</protein>